<comment type="caution">
    <text evidence="1">The sequence shown here is derived from an EMBL/GenBank/DDBJ whole genome shotgun (WGS) entry which is preliminary data.</text>
</comment>
<dbReference type="AlphaFoldDB" id="A0A7J8CS46"/>
<proteinExistence type="predicted"/>
<dbReference type="EMBL" id="JACASF010000020">
    <property type="protein sequence ID" value="KAF6413582.1"/>
    <property type="molecule type" value="Genomic_DNA"/>
</dbReference>
<dbReference type="InParanoid" id="A0A7J8CS46"/>
<evidence type="ECO:0000313" key="1">
    <source>
        <dbReference type="EMBL" id="KAF6413582.1"/>
    </source>
</evidence>
<organism evidence="1 2">
    <name type="scientific">Molossus molossus</name>
    <name type="common">Pallas' mastiff bat</name>
    <name type="synonym">Vespertilio molossus</name>
    <dbReference type="NCBI Taxonomy" id="27622"/>
    <lineage>
        <taxon>Eukaryota</taxon>
        <taxon>Metazoa</taxon>
        <taxon>Chordata</taxon>
        <taxon>Craniata</taxon>
        <taxon>Vertebrata</taxon>
        <taxon>Euteleostomi</taxon>
        <taxon>Mammalia</taxon>
        <taxon>Eutheria</taxon>
        <taxon>Laurasiatheria</taxon>
        <taxon>Chiroptera</taxon>
        <taxon>Yangochiroptera</taxon>
        <taxon>Molossidae</taxon>
        <taxon>Molossus</taxon>
    </lineage>
</organism>
<gene>
    <name evidence="1" type="ORF">HJG59_009776</name>
</gene>
<keyword evidence="2" id="KW-1185">Reference proteome</keyword>
<accession>A0A7J8CS46</accession>
<evidence type="ECO:0000313" key="2">
    <source>
        <dbReference type="Proteomes" id="UP000550707"/>
    </source>
</evidence>
<sequence length="144" mass="16121">MEPESALQPDPGGCVCTLTSEMHCTLGCIFNQGSAFTHGPPPLTQPPADERPWLPELSFLRSPCLPDSTSEFRNRHASRACPAHTQFPRFRQSEKTKTHLHFFPGSARLKSVDFSQIFPQWQRSGGCEQWEHNLSTSPFFSCSG</sequence>
<dbReference type="Proteomes" id="UP000550707">
    <property type="component" value="Unassembled WGS sequence"/>
</dbReference>
<name>A0A7J8CS46_MOLMO</name>
<protein>
    <submittedName>
        <fullName evidence="1">Uncharacterized protein</fullName>
    </submittedName>
</protein>
<reference evidence="1 2" key="1">
    <citation type="journal article" date="2020" name="Nature">
        <title>Six reference-quality genomes reveal evolution of bat adaptations.</title>
        <authorList>
            <person name="Jebb D."/>
            <person name="Huang Z."/>
            <person name="Pippel M."/>
            <person name="Hughes G.M."/>
            <person name="Lavrichenko K."/>
            <person name="Devanna P."/>
            <person name="Winkler S."/>
            <person name="Jermiin L.S."/>
            <person name="Skirmuntt E.C."/>
            <person name="Katzourakis A."/>
            <person name="Burkitt-Gray L."/>
            <person name="Ray D.A."/>
            <person name="Sullivan K.A.M."/>
            <person name="Roscito J.G."/>
            <person name="Kirilenko B.M."/>
            <person name="Davalos L.M."/>
            <person name="Corthals A.P."/>
            <person name="Power M.L."/>
            <person name="Jones G."/>
            <person name="Ransome R.D."/>
            <person name="Dechmann D.K.N."/>
            <person name="Locatelli A.G."/>
            <person name="Puechmaille S.J."/>
            <person name="Fedrigo O."/>
            <person name="Jarvis E.D."/>
            <person name="Hiller M."/>
            <person name="Vernes S.C."/>
            <person name="Myers E.W."/>
            <person name="Teeling E.C."/>
        </authorList>
    </citation>
    <scope>NUCLEOTIDE SEQUENCE [LARGE SCALE GENOMIC DNA]</scope>
    <source>
        <strain evidence="1">MMolMol1</strain>
        <tissue evidence="1">Muscle</tissue>
    </source>
</reference>